<organism evidence="3 4">
    <name type="scientific">Emydomyces testavorans</name>
    <dbReference type="NCBI Taxonomy" id="2070801"/>
    <lineage>
        <taxon>Eukaryota</taxon>
        <taxon>Fungi</taxon>
        <taxon>Dikarya</taxon>
        <taxon>Ascomycota</taxon>
        <taxon>Pezizomycotina</taxon>
        <taxon>Eurotiomycetes</taxon>
        <taxon>Eurotiomycetidae</taxon>
        <taxon>Onygenales</taxon>
        <taxon>Nannizziopsiaceae</taxon>
        <taxon>Emydomyces</taxon>
    </lineage>
</organism>
<evidence type="ECO:0000313" key="3">
    <source>
        <dbReference type="EMBL" id="WEW59871.1"/>
    </source>
</evidence>
<proteinExistence type="predicted"/>
<protein>
    <submittedName>
        <fullName evidence="3">Uncharacterized protein</fullName>
    </submittedName>
</protein>
<evidence type="ECO:0000256" key="1">
    <source>
        <dbReference type="SAM" id="MobiDB-lite"/>
    </source>
</evidence>
<dbReference type="AlphaFoldDB" id="A0AAF0DLW8"/>
<evidence type="ECO:0000256" key="2">
    <source>
        <dbReference type="SAM" id="SignalP"/>
    </source>
</evidence>
<gene>
    <name evidence="3" type="ORF">PRK78_005352</name>
</gene>
<keyword evidence="2" id="KW-0732">Signal</keyword>
<feature type="chain" id="PRO_5041980778" evidence="2">
    <location>
        <begin position="29"/>
        <end position="589"/>
    </location>
</feature>
<dbReference type="Proteomes" id="UP001219355">
    <property type="component" value="Chromosome 3"/>
</dbReference>
<name>A0AAF0DLW8_9EURO</name>
<feature type="signal peptide" evidence="2">
    <location>
        <begin position="1"/>
        <end position="28"/>
    </location>
</feature>
<feature type="region of interest" description="Disordered" evidence="1">
    <location>
        <begin position="118"/>
        <end position="154"/>
    </location>
</feature>
<reference evidence="3" key="1">
    <citation type="submission" date="2023-03" db="EMBL/GenBank/DDBJ databases">
        <title>Emydomyces testavorans Genome Sequence.</title>
        <authorList>
            <person name="Hoyer L."/>
        </authorList>
    </citation>
    <scope>NUCLEOTIDE SEQUENCE</scope>
    <source>
        <strain evidence="3">16-2883</strain>
    </source>
</reference>
<keyword evidence="4" id="KW-1185">Reference proteome</keyword>
<feature type="compositionally biased region" description="Pro residues" evidence="1">
    <location>
        <begin position="119"/>
        <end position="131"/>
    </location>
</feature>
<accession>A0AAF0DLW8</accession>
<evidence type="ECO:0000313" key="4">
    <source>
        <dbReference type="Proteomes" id="UP001219355"/>
    </source>
</evidence>
<sequence length="589" mass="63691">MQLHCKHRFLMKRLVAYFLLSNSLEVVARPASQDQETTGGPTTGGPTPVTAVATSNGQAITEVFTPTSVSISGITPPITKATTITTTDKGGQTVAIAIAAGAGIVGAGALAAWLFKPTPGGPPAPTEPPKYPTSKMPEPSKTDPPKTTTTTEKPAACPFSKVDAKKDFTSIPLPAKWTGDLPSQTVSSISPKCTQQGSNKQLLRGTDPGYVKALAEIFCKNDLSKDQSKKIGQKDISGGDYKNSRLDGISVKFDFKFALKNDACPKNCVDSYTRMLKNCQYNSHSIYGGASLEQGCGSYSFIIDAIPNTKMVCNNADKRGVFFNYAYRDAALDSIKDFCKTNNGKIIKQNDQKTWIKENSLSVTYAANCRGSGEYKITESFCNEYLQQVVDNCDTDTRAYKHGGNVTDVDNCGAFAFNPTGFDTFDCYPKNKEHGFITQGTHTTISPAVAQDAINAFCDREGDGQTYTLDPAVTPNSGFVQDTCKEKGLASCAYFYTKDGKRVTKSGDLGDFVVRMSAMYLEQGHLKCGSRQKYEIHGDRCKSMLNKVIGVEPKGMCVGSDANKLDLGSFLESGDKGCVLWNMWTVETH</sequence>
<feature type="compositionally biased region" description="Low complexity" evidence="1">
    <location>
        <begin position="145"/>
        <end position="154"/>
    </location>
</feature>
<dbReference type="EMBL" id="CP120629">
    <property type="protein sequence ID" value="WEW59871.1"/>
    <property type="molecule type" value="Genomic_DNA"/>
</dbReference>